<evidence type="ECO:0000313" key="6">
    <source>
        <dbReference type="Proteomes" id="UP000194699"/>
    </source>
</evidence>
<dbReference type="RefSeq" id="WP_024436660.1">
    <property type="nucleotide sequence ID" value="NZ_CAUYZO010000001.1"/>
</dbReference>
<evidence type="ECO:0000313" key="7">
    <source>
        <dbReference type="Proteomes" id="UP001174156"/>
    </source>
</evidence>
<protein>
    <submittedName>
        <fullName evidence="2">DUF1834 family protein</fullName>
    </submittedName>
    <submittedName>
        <fullName evidence="3">Phage protein Gp37</fullName>
    </submittedName>
</protein>
<evidence type="ECO:0000313" key="4">
    <source>
        <dbReference type="EMBL" id="OTM94554.1"/>
    </source>
</evidence>
<evidence type="ECO:0000313" key="1">
    <source>
        <dbReference type="EMBL" id="CUW35942.1"/>
    </source>
</evidence>
<dbReference type="Proteomes" id="UP001174156">
    <property type="component" value="Unassembled WGS sequence"/>
</dbReference>
<gene>
    <name evidence="1" type="ORF">ABR2091_2545</name>
    <name evidence="4" type="ORF">B9X95_00075</name>
    <name evidence="3" type="ORF">P9867_011090</name>
    <name evidence="2" type="ORF">P9867_09715</name>
</gene>
<reference evidence="4 6" key="2">
    <citation type="submission" date="2017-05" db="EMBL/GenBank/DDBJ databases">
        <authorList>
            <person name="Song R."/>
            <person name="Chenine A.L."/>
            <person name="Ruprecht R.M."/>
        </authorList>
    </citation>
    <scope>NUCLEOTIDE SEQUENCE [LARGE SCALE GENOMIC DNA]</scope>
    <source>
        <strain evidence="4 6">PR350</strain>
    </source>
</reference>
<dbReference type="AlphaFoldDB" id="A0A241ZJJ3"/>
<reference evidence="3" key="5">
    <citation type="submission" date="2024-01" db="EMBL/GenBank/DDBJ databases">
        <authorList>
            <person name="Macesic N."/>
        </authorList>
    </citation>
    <scope>NUCLEOTIDE SEQUENCE</scope>
    <source>
        <strain evidence="3">CPO519</strain>
    </source>
</reference>
<dbReference type="EMBL" id="JARTMM010000031">
    <property type="protein sequence ID" value="MDK4881970.1"/>
    <property type="molecule type" value="Genomic_DNA"/>
</dbReference>
<reference evidence="1 5" key="1">
    <citation type="submission" date="2015-12" db="EMBL/GenBank/DDBJ databases">
        <authorList>
            <person name="Wibberg D."/>
        </authorList>
    </citation>
    <scope>NUCLEOTIDE SEQUENCE [LARGE SCALE GENOMIC DNA]</scope>
    <source>
        <strain evidence="1">R2091</strain>
    </source>
</reference>
<name>A0A241ZJJ3_ACIBA</name>
<dbReference type="EMBL" id="LN997846">
    <property type="protein sequence ID" value="CUW35942.1"/>
    <property type="molecule type" value="Genomic_DNA"/>
</dbReference>
<dbReference type="Pfam" id="PF08873">
    <property type="entry name" value="Phage_Mu_Gp37"/>
    <property type="match status" value="1"/>
</dbReference>
<accession>A0A241ZJJ3</accession>
<reference evidence="2" key="4">
    <citation type="submission" date="2023-01" db="EMBL/GenBank/DDBJ databases">
        <title>Genomic dissection of endemic carbapenem resistance: metallo-beta-lactamase gene dissemination through clonal, plasmid and integron transfer pathways.</title>
        <authorList>
            <person name="Macesic N."/>
        </authorList>
    </citation>
    <scope>NUCLEOTIDE SEQUENCE</scope>
    <source>
        <strain evidence="2">CPO519</strain>
    </source>
</reference>
<dbReference type="Proteomes" id="UP000066661">
    <property type="component" value="Chromosome I"/>
</dbReference>
<organism evidence="4 6">
    <name type="scientific">Acinetobacter baumannii</name>
    <dbReference type="NCBI Taxonomy" id="470"/>
    <lineage>
        <taxon>Bacteria</taxon>
        <taxon>Pseudomonadati</taxon>
        <taxon>Pseudomonadota</taxon>
        <taxon>Gammaproteobacteria</taxon>
        <taxon>Moraxellales</taxon>
        <taxon>Moraxellaceae</taxon>
        <taxon>Acinetobacter</taxon>
        <taxon>Acinetobacter calcoaceticus/baumannii complex</taxon>
    </lineage>
</organism>
<evidence type="ECO:0000313" key="2">
    <source>
        <dbReference type="EMBL" id="MDK4881970.1"/>
    </source>
</evidence>
<dbReference type="EMBL" id="JARTMM020000001">
    <property type="protein sequence ID" value="MEC5496998.1"/>
    <property type="molecule type" value="Genomic_DNA"/>
</dbReference>
<dbReference type="InterPro" id="IPR014972">
    <property type="entry name" value="Phage_Mu_Gp37"/>
</dbReference>
<dbReference type="Proteomes" id="UP000194699">
    <property type="component" value="Unassembled WGS sequence"/>
</dbReference>
<evidence type="ECO:0000313" key="5">
    <source>
        <dbReference type="Proteomes" id="UP000066661"/>
    </source>
</evidence>
<proteinExistence type="predicted"/>
<dbReference type="EMBL" id="NGEL01000001">
    <property type="protein sequence ID" value="OTM94554.1"/>
    <property type="molecule type" value="Genomic_DNA"/>
</dbReference>
<evidence type="ECO:0000313" key="3">
    <source>
        <dbReference type="EMBL" id="MEC5496998.1"/>
    </source>
</evidence>
<sequence>MIDLSVVEQGIKDVMAKQVNDKKWTWVREIKTYGGEFDDGLTTIIKAFPAIWVTFESSGTPKKIAHNKTEFPLKFVVLVGARSVRNEEARRHGAASDIGTYKMLAHVQQLLIGNDLSSVGVTGLAPLELGRAKTIFNTKTASQSISVLSQDFTTQYTITASDRDREEADESIGEIHRINVDYCFNPGDDVTDASDLVELKENK</sequence>
<reference evidence="3 7" key="3">
    <citation type="journal article" date="2023" name="Nat. Commun.">
        <title>Genomic dissection of endemic carbapenem resistance reveals metallo-beta-lactamase dissemination through clonal, plasmid and integron transfer.</title>
        <authorList>
            <person name="Macesic N."/>
            <person name="Hawkey J."/>
            <person name="Vezina B."/>
            <person name="Wisniewski J.A."/>
            <person name="Cottingham H."/>
            <person name="Blakeway L.V."/>
            <person name="Harshegyi T."/>
            <person name="Pragastis K."/>
            <person name="Badoordeen G.Z."/>
            <person name="Dennison A."/>
            <person name="Spelman D.W."/>
            <person name="Jenney A.W.J."/>
            <person name="Peleg A.Y."/>
        </authorList>
    </citation>
    <scope>NUCLEOTIDE SEQUENCE [LARGE SCALE GENOMIC DNA]</scope>
    <source>
        <strain evidence="3 7">CPO519</strain>
    </source>
</reference>